<protein>
    <recommendedName>
        <fullName evidence="4">HTH araC/xylS-type domain-containing protein</fullName>
    </recommendedName>
</protein>
<keyword evidence="6" id="KW-1185">Reference proteome</keyword>
<dbReference type="InterPro" id="IPR011051">
    <property type="entry name" value="RmlC_Cupin_sf"/>
</dbReference>
<dbReference type="InterPro" id="IPR018060">
    <property type="entry name" value="HTH_AraC"/>
</dbReference>
<dbReference type="GO" id="GO:0003700">
    <property type="term" value="F:DNA-binding transcription factor activity"/>
    <property type="evidence" value="ECO:0007669"/>
    <property type="project" value="InterPro"/>
</dbReference>
<dbReference type="GO" id="GO:0043565">
    <property type="term" value="F:sequence-specific DNA binding"/>
    <property type="evidence" value="ECO:0007669"/>
    <property type="project" value="InterPro"/>
</dbReference>
<keyword evidence="3" id="KW-0804">Transcription</keyword>
<dbReference type="PANTHER" id="PTHR43280:SF28">
    <property type="entry name" value="HTH-TYPE TRANSCRIPTIONAL ACTIVATOR RHAS"/>
    <property type="match status" value="1"/>
</dbReference>
<accession>A0A917FEE7</accession>
<evidence type="ECO:0000256" key="1">
    <source>
        <dbReference type="ARBA" id="ARBA00023015"/>
    </source>
</evidence>
<gene>
    <name evidence="5" type="ORF">GCM10010912_18370</name>
</gene>
<reference evidence="5" key="1">
    <citation type="journal article" date="2014" name="Int. J. Syst. Evol. Microbiol.">
        <title>Complete genome sequence of Corynebacterium casei LMG S-19264T (=DSM 44701T), isolated from a smear-ripened cheese.</title>
        <authorList>
            <consortium name="US DOE Joint Genome Institute (JGI-PGF)"/>
            <person name="Walter F."/>
            <person name="Albersmeier A."/>
            <person name="Kalinowski J."/>
            <person name="Ruckert C."/>
        </authorList>
    </citation>
    <scope>NUCLEOTIDE SEQUENCE</scope>
    <source>
        <strain evidence="5">CGMCC 1.16134</strain>
    </source>
</reference>
<dbReference type="Gene3D" id="2.60.120.10">
    <property type="entry name" value="Jelly Rolls"/>
    <property type="match status" value="1"/>
</dbReference>
<keyword evidence="1" id="KW-0805">Transcription regulation</keyword>
<dbReference type="InterPro" id="IPR009057">
    <property type="entry name" value="Homeodomain-like_sf"/>
</dbReference>
<dbReference type="SUPFAM" id="SSF51182">
    <property type="entry name" value="RmlC-like cupins"/>
    <property type="match status" value="1"/>
</dbReference>
<dbReference type="Pfam" id="PF02311">
    <property type="entry name" value="AraC_binding"/>
    <property type="match status" value="1"/>
</dbReference>
<evidence type="ECO:0000256" key="2">
    <source>
        <dbReference type="ARBA" id="ARBA00023125"/>
    </source>
</evidence>
<organism evidence="5 6">
    <name type="scientific">Paenibacillus albidus</name>
    <dbReference type="NCBI Taxonomy" id="2041023"/>
    <lineage>
        <taxon>Bacteria</taxon>
        <taxon>Bacillati</taxon>
        <taxon>Bacillota</taxon>
        <taxon>Bacilli</taxon>
        <taxon>Bacillales</taxon>
        <taxon>Paenibacillaceae</taxon>
        <taxon>Paenibacillus</taxon>
    </lineage>
</organism>
<evidence type="ECO:0000313" key="6">
    <source>
        <dbReference type="Proteomes" id="UP000637643"/>
    </source>
</evidence>
<sequence length="311" mass="36037">MKLSGSLFQKALIDGDYSPRFFAYYYKQWTGYRMSYHQHDSTEIMYLISGGCVVDVMSGEGREDSFRLKRGELIILDANIPHRLIVEEGTSCRMLNVEFGFSEYGGVAPSVGRLARQEEVVAELLQNPFTSLVLPDPEDIYYVLKSLVLELDQRRTGEGSLIDLLFSELLLRLARLRREQWHASQQPAQIYVRRSIEFMHQNYDQAIQVKDIAAAVSLHPGYLHRIFKEHTSRTLTDYLTMLRMEKSKMLLGQSDIPIVEIADYVGISSRQYFHLLFKKYAHCTPVEYRNSIERHKWNYGEQSGTNISEDI</sequence>
<dbReference type="InterPro" id="IPR014710">
    <property type="entry name" value="RmlC-like_jellyroll"/>
</dbReference>
<evidence type="ECO:0000256" key="3">
    <source>
        <dbReference type="ARBA" id="ARBA00023163"/>
    </source>
</evidence>
<evidence type="ECO:0000259" key="4">
    <source>
        <dbReference type="PROSITE" id="PS01124"/>
    </source>
</evidence>
<evidence type="ECO:0000313" key="5">
    <source>
        <dbReference type="EMBL" id="GGF73458.1"/>
    </source>
</evidence>
<keyword evidence="2" id="KW-0238">DNA-binding</keyword>
<dbReference type="PANTHER" id="PTHR43280">
    <property type="entry name" value="ARAC-FAMILY TRANSCRIPTIONAL REGULATOR"/>
    <property type="match status" value="1"/>
</dbReference>
<proteinExistence type="predicted"/>
<comment type="caution">
    <text evidence="5">The sequence shown here is derived from an EMBL/GenBank/DDBJ whole genome shotgun (WGS) entry which is preliminary data.</text>
</comment>
<dbReference type="SMART" id="SM00342">
    <property type="entry name" value="HTH_ARAC"/>
    <property type="match status" value="1"/>
</dbReference>
<name>A0A917FEE7_9BACL</name>
<feature type="domain" description="HTH araC/xylS-type" evidence="4">
    <location>
        <begin position="193"/>
        <end position="291"/>
    </location>
</feature>
<dbReference type="InterPro" id="IPR003313">
    <property type="entry name" value="AraC-bd"/>
</dbReference>
<dbReference type="Pfam" id="PF12833">
    <property type="entry name" value="HTH_18"/>
    <property type="match status" value="1"/>
</dbReference>
<reference evidence="5" key="2">
    <citation type="submission" date="2020-09" db="EMBL/GenBank/DDBJ databases">
        <authorList>
            <person name="Sun Q."/>
            <person name="Zhou Y."/>
        </authorList>
    </citation>
    <scope>NUCLEOTIDE SEQUENCE</scope>
    <source>
        <strain evidence="5">CGMCC 1.16134</strain>
    </source>
</reference>
<dbReference type="PROSITE" id="PS01124">
    <property type="entry name" value="HTH_ARAC_FAMILY_2"/>
    <property type="match status" value="1"/>
</dbReference>
<dbReference type="Gene3D" id="1.10.10.60">
    <property type="entry name" value="Homeodomain-like"/>
    <property type="match status" value="2"/>
</dbReference>
<dbReference type="AlphaFoldDB" id="A0A917FEE7"/>
<dbReference type="Proteomes" id="UP000637643">
    <property type="component" value="Unassembled WGS sequence"/>
</dbReference>
<dbReference type="EMBL" id="BMKR01000006">
    <property type="protein sequence ID" value="GGF73458.1"/>
    <property type="molecule type" value="Genomic_DNA"/>
</dbReference>
<dbReference type="SUPFAM" id="SSF46689">
    <property type="entry name" value="Homeodomain-like"/>
    <property type="match status" value="2"/>
</dbReference>